<evidence type="ECO:0000256" key="1">
    <source>
        <dbReference type="SAM" id="MobiDB-lite"/>
    </source>
</evidence>
<accession>A0ABS6J7V2</accession>
<dbReference type="RefSeq" id="WP_161763041.1">
    <property type="nucleotide sequence ID" value="NZ_JAAATX020000009.1"/>
</dbReference>
<reference evidence="2 3" key="1">
    <citation type="submission" date="2021-06" db="EMBL/GenBank/DDBJ databases">
        <title>Rhodobacteraceae bacterium strain HSP-20.</title>
        <authorList>
            <person name="Chen W.-M."/>
        </authorList>
    </citation>
    <scope>NUCLEOTIDE SEQUENCE [LARGE SCALE GENOMIC DNA]</scope>
    <source>
        <strain evidence="2 3">HSP-20</strain>
    </source>
</reference>
<evidence type="ECO:0000313" key="3">
    <source>
        <dbReference type="Proteomes" id="UP000731907"/>
    </source>
</evidence>
<sequence>MAAFTAHQLSLGRARIWQYFDDPEDAAFDSLSRVPQVTAARCDDTRWAIAGTRPERHQNRLSSLPPAWTEPYRR</sequence>
<comment type="caution">
    <text evidence="2">The sequence shown here is derived from an EMBL/GenBank/DDBJ whole genome shotgun (WGS) entry which is preliminary data.</text>
</comment>
<proteinExistence type="predicted"/>
<protein>
    <submittedName>
        <fullName evidence="2">Uncharacterized protein</fullName>
    </submittedName>
</protein>
<keyword evidence="3" id="KW-1185">Reference proteome</keyword>
<gene>
    <name evidence="2" type="ORF">GU927_013895</name>
</gene>
<feature type="region of interest" description="Disordered" evidence="1">
    <location>
        <begin position="51"/>
        <end position="74"/>
    </location>
</feature>
<evidence type="ECO:0000313" key="2">
    <source>
        <dbReference type="EMBL" id="MBU9698939.1"/>
    </source>
</evidence>
<dbReference type="EMBL" id="JAAATX020000009">
    <property type="protein sequence ID" value="MBU9698939.1"/>
    <property type="molecule type" value="Genomic_DNA"/>
</dbReference>
<dbReference type="Proteomes" id="UP000731907">
    <property type="component" value="Unassembled WGS sequence"/>
</dbReference>
<organism evidence="2 3">
    <name type="scientific">Paragemmobacter amnigenus</name>
    <dbReference type="NCBI Taxonomy" id="2852097"/>
    <lineage>
        <taxon>Bacteria</taxon>
        <taxon>Pseudomonadati</taxon>
        <taxon>Pseudomonadota</taxon>
        <taxon>Alphaproteobacteria</taxon>
        <taxon>Rhodobacterales</taxon>
        <taxon>Paracoccaceae</taxon>
        <taxon>Paragemmobacter</taxon>
    </lineage>
</organism>
<name>A0ABS6J7V2_9RHOB</name>